<proteinExistence type="predicted"/>
<feature type="active site" description="Charge relay system" evidence="1">
    <location>
        <position position="386"/>
    </location>
</feature>
<evidence type="ECO:0000313" key="3">
    <source>
        <dbReference type="EMBL" id="PTN05620.1"/>
    </source>
</evidence>
<dbReference type="RefSeq" id="WP_107823722.1">
    <property type="nucleotide sequence ID" value="NZ_OY782574.1"/>
</dbReference>
<dbReference type="PANTHER" id="PTHR40111:SF1">
    <property type="entry name" value="CEPHALOSPORIN-C DEACETYLASE"/>
    <property type="match status" value="1"/>
</dbReference>
<dbReference type="InterPro" id="IPR039069">
    <property type="entry name" value="CE7"/>
</dbReference>
<dbReference type="EMBL" id="QAAD01000026">
    <property type="protein sequence ID" value="PTN05620.1"/>
    <property type="molecule type" value="Genomic_DNA"/>
</dbReference>
<dbReference type="PANTHER" id="PTHR40111">
    <property type="entry name" value="CEPHALOSPORIN-C DEACETYLASE"/>
    <property type="match status" value="1"/>
</dbReference>
<feature type="active site" description="Nucleophile" evidence="1">
    <location>
        <position position="303"/>
    </location>
</feature>
<dbReference type="Gene3D" id="3.40.50.1820">
    <property type="entry name" value="alpha/beta hydrolase"/>
    <property type="match status" value="1"/>
</dbReference>
<reference evidence="3 4" key="1">
    <citation type="submission" date="2018-04" db="EMBL/GenBank/DDBJ databases">
        <title>Genomic Encyclopedia of Archaeal and Bacterial Type Strains, Phase II (KMG-II): from individual species to whole genera.</title>
        <authorList>
            <person name="Goeker M."/>
        </authorList>
    </citation>
    <scope>NUCLEOTIDE SEQUENCE [LARGE SCALE GENOMIC DNA]</scope>
    <source>
        <strain evidence="3 4">DSM 28823</strain>
    </source>
</reference>
<protein>
    <submittedName>
        <fullName evidence="3">Cephalosporin-C deacetylase-like acetyl esterase</fullName>
    </submittedName>
</protein>
<sequence>MIKRISLLILFVFSVCMSKAGNYPYRSDVLWVTTPSHSNWLYKTKEKATITVALYRYGILQDGLEIKYSIGPELRPAEDEGTVKLKNGKAEIALGTMNDPGFKDCRLKVSLDGKEFSHHIKVGFSPEKLMPYTQLPDDFTAFWDKAKAVAEKCPVKVEKTFVPEFSSDKIDCYLVKLQAYAKNAEVYGYLTVPKQEGKFPVVFSPPGAGIKPMDPTKHLFYAESGYIRFDMEIHGIRPDLEKERYTEISRAFGKENNSYLTNGLDNKDNYYMKKVYLSCIRAIDYLTSLPEWDGQNVIAQGGSQGGALALITTALDDRVTLCAANHPALSDMAGFKGGRASGYPHFDLYFNGMDTPEKIKTMAYYDVVNFARFIKAPVFMTWGYNDNVCPPTTSYTVYNTLACPKESLITPVNEHWVSEETRHLILDWICSKIEP</sequence>
<evidence type="ECO:0000313" key="4">
    <source>
        <dbReference type="Proteomes" id="UP000243525"/>
    </source>
</evidence>
<keyword evidence="4" id="KW-1185">Reference proteome</keyword>
<comment type="caution">
    <text evidence="3">The sequence shown here is derived from an EMBL/GenBank/DDBJ whole genome shotgun (WGS) entry which is preliminary data.</text>
</comment>
<dbReference type="InterPro" id="IPR029058">
    <property type="entry name" value="AB_hydrolase_fold"/>
</dbReference>
<dbReference type="SUPFAM" id="SSF53474">
    <property type="entry name" value="alpha/beta-Hydrolases"/>
    <property type="match status" value="1"/>
</dbReference>
<feature type="active site" description="Charge relay system" evidence="1">
    <location>
        <position position="415"/>
    </location>
</feature>
<dbReference type="GO" id="GO:0005976">
    <property type="term" value="P:polysaccharide metabolic process"/>
    <property type="evidence" value="ECO:0007669"/>
    <property type="project" value="TreeGrafter"/>
</dbReference>
<evidence type="ECO:0000256" key="1">
    <source>
        <dbReference type="PIRSR" id="PIRSR639069-1"/>
    </source>
</evidence>
<dbReference type="Pfam" id="PF05448">
    <property type="entry name" value="AXE1"/>
    <property type="match status" value="1"/>
</dbReference>
<evidence type="ECO:0000259" key="2">
    <source>
        <dbReference type="Pfam" id="PF05448"/>
    </source>
</evidence>
<dbReference type="InterPro" id="IPR008391">
    <property type="entry name" value="AXE1_dom"/>
</dbReference>
<name>A0A2T5BXM9_9BACT</name>
<feature type="domain" description="Acetyl xylan esterase" evidence="2">
    <location>
        <begin position="130"/>
        <end position="428"/>
    </location>
</feature>
<gene>
    <name evidence="3" type="ORF">C8N47_12639</name>
</gene>
<dbReference type="GO" id="GO:0052689">
    <property type="term" value="F:carboxylic ester hydrolase activity"/>
    <property type="evidence" value="ECO:0007669"/>
    <property type="project" value="TreeGrafter"/>
</dbReference>
<dbReference type="OrthoDB" id="3668964at2"/>
<dbReference type="AlphaFoldDB" id="A0A2T5BXM9"/>
<organism evidence="3 4">
    <name type="scientific">Mangrovibacterium marinum</name>
    <dbReference type="NCBI Taxonomy" id="1639118"/>
    <lineage>
        <taxon>Bacteria</taxon>
        <taxon>Pseudomonadati</taxon>
        <taxon>Bacteroidota</taxon>
        <taxon>Bacteroidia</taxon>
        <taxon>Marinilabiliales</taxon>
        <taxon>Prolixibacteraceae</taxon>
        <taxon>Mangrovibacterium</taxon>
    </lineage>
</organism>
<dbReference type="Proteomes" id="UP000243525">
    <property type="component" value="Unassembled WGS sequence"/>
</dbReference>
<accession>A0A2T5BXM9</accession>